<dbReference type="PANTHER" id="PTHR13774">
    <property type="entry name" value="PHENAZINE BIOSYNTHESIS PROTEIN"/>
    <property type="match status" value="1"/>
</dbReference>
<evidence type="ECO:0000256" key="1">
    <source>
        <dbReference type="ARBA" id="ARBA00008270"/>
    </source>
</evidence>
<protein>
    <submittedName>
        <fullName evidence="4">PhzF family phenazine biosynthesis isomerase</fullName>
    </submittedName>
</protein>
<dbReference type="PIRSF" id="PIRSF016184">
    <property type="entry name" value="PhzC_PhzF"/>
    <property type="match status" value="1"/>
</dbReference>
<proteinExistence type="inferred from homology"/>
<sequence length="262" mass="29468">MKLKMYQIDAFAERVFSGNPAAVCVLDFWLKDAVMQQIAAENNLAETAFVVKNNNQYDIRWFTPEIEVDLCGHATLATAFVLFTYYIPNEKNIAFFSSRSGSLWVEKEDEGYLTLNFPVDDLALCNPMPKLYEALGSTPEHIFKGKTDYLLVYKNQDEIIQISPNFFLLNQVEARGIIVTAKGEDVDFVSRFFAPQAGINEDPVTGSAHTSLTPYWSKILGKDRLTAKQLSKRGGELICENLGERIKIKGKAVSYLIGEIEV</sequence>
<dbReference type="GO" id="GO:0016853">
    <property type="term" value="F:isomerase activity"/>
    <property type="evidence" value="ECO:0007669"/>
    <property type="project" value="UniProtKB-KW"/>
</dbReference>
<keyword evidence="2 4" id="KW-0413">Isomerase</keyword>
<comment type="caution">
    <text evidence="4">The sequence shown here is derived from an EMBL/GenBank/DDBJ whole genome shotgun (WGS) entry which is preliminary data.</text>
</comment>
<gene>
    <name evidence="4" type="ORF">GJ691_08525</name>
</gene>
<dbReference type="AlphaFoldDB" id="A0A6I2MKC1"/>
<name>A0A6I2MKC1_9FLAO</name>
<dbReference type="Pfam" id="PF02567">
    <property type="entry name" value="PhzC-PhzF"/>
    <property type="match status" value="1"/>
</dbReference>
<evidence type="ECO:0000313" key="4">
    <source>
        <dbReference type="EMBL" id="MRX64213.1"/>
    </source>
</evidence>
<dbReference type="EMBL" id="WKJH01000005">
    <property type="protein sequence ID" value="MRX64213.1"/>
    <property type="molecule type" value="Genomic_DNA"/>
</dbReference>
<dbReference type="OrthoDB" id="9788221at2"/>
<dbReference type="GO" id="GO:0005737">
    <property type="term" value="C:cytoplasm"/>
    <property type="evidence" value="ECO:0007669"/>
    <property type="project" value="TreeGrafter"/>
</dbReference>
<evidence type="ECO:0000256" key="3">
    <source>
        <dbReference type="PIRSR" id="PIRSR016184-1"/>
    </source>
</evidence>
<comment type="similarity">
    <text evidence="1">Belongs to the PhzF family.</text>
</comment>
<reference evidence="4 5" key="1">
    <citation type="submission" date="2019-11" db="EMBL/GenBank/DDBJ databases">
        <title>Maribacter lutea sp. nov., a marine bacterium isolated from intertidal sand.</title>
        <authorList>
            <person name="Liu A."/>
        </authorList>
    </citation>
    <scope>NUCLEOTIDE SEQUENCE [LARGE SCALE GENOMIC DNA]</scope>
    <source>
        <strain evidence="4 5">RZ05</strain>
    </source>
</reference>
<keyword evidence="5" id="KW-1185">Reference proteome</keyword>
<dbReference type="RefSeq" id="WP_154365839.1">
    <property type="nucleotide sequence ID" value="NZ_WKJH01000005.1"/>
</dbReference>
<feature type="active site" evidence="3">
    <location>
        <position position="46"/>
    </location>
</feature>
<evidence type="ECO:0000256" key="2">
    <source>
        <dbReference type="ARBA" id="ARBA00023235"/>
    </source>
</evidence>
<dbReference type="NCBIfam" id="TIGR00654">
    <property type="entry name" value="PhzF_family"/>
    <property type="match status" value="1"/>
</dbReference>
<dbReference type="Gene3D" id="3.10.310.10">
    <property type="entry name" value="Diaminopimelate Epimerase, Chain A, domain 1"/>
    <property type="match status" value="2"/>
</dbReference>
<dbReference type="InterPro" id="IPR003719">
    <property type="entry name" value="Phenazine_PhzF-like"/>
</dbReference>
<dbReference type="Proteomes" id="UP000443153">
    <property type="component" value="Unassembled WGS sequence"/>
</dbReference>
<evidence type="ECO:0000313" key="5">
    <source>
        <dbReference type="Proteomes" id="UP000443153"/>
    </source>
</evidence>
<organism evidence="4 5">
    <name type="scientific">Maribacter luteus</name>
    <dbReference type="NCBI Taxonomy" id="2594478"/>
    <lineage>
        <taxon>Bacteria</taxon>
        <taxon>Pseudomonadati</taxon>
        <taxon>Bacteroidota</taxon>
        <taxon>Flavobacteriia</taxon>
        <taxon>Flavobacteriales</taxon>
        <taxon>Flavobacteriaceae</taxon>
        <taxon>Maribacter</taxon>
    </lineage>
</organism>
<accession>A0A6I2MKC1</accession>
<dbReference type="PANTHER" id="PTHR13774:SF17">
    <property type="entry name" value="PHENAZINE BIOSYNTHESIS-LIKE DOMAIN-CONTAINING PROTEIN"/>
    <property type="match status" value="1"/>
</dbReference>
<dbReference type="SUPFAM" id="SSF54506">
    <property type="entry name" value="Diaminopimelate epimerase-like"/>
    <property type="match status" value="1"/>
</dbReference>